<dbReference type="AlphaFoldDB" id="A0A6J4SW07"/>
<feature type="compositionally biased region" description="Low complexity" evidence="1">
    <location>
        <begin position="28"/>
        <end position="39"/>
    </location>
</feature>
<feature type="compositionally biased region" description="Basic and acidic residues" evidence="1">
    <location>
        <begin position="45"/>
        <end position="63"/>
    </location>
</feature>
<evidence type="ECO:0000313" key="2">
    <source>
        <dbReference type="EMBL" id="CAA9507052.1"/>
    </source>
</evidence>
<feature type="region of interest" description="Disordered" evidence="1">
    <location>
        <begin position="1"/>
        <end position="130"/>
    </location>
</feature>
<gene>
    <name evidence="2" type="ORF">AVDCRST_MAG69-2268</name>
</gene>
<sequence length="130" mass="14309">VSPSPCRDRPQRAGRRGAVLARRRRQRAAVLLGSDPARSGIRRAGGRDAGRAGESLPREPRPGDRRRRGHAGRRRAHDDLRDRHGLLRRGQPGLRRALPRGSAGAGDHRSQGASARRAGGDRRHRRAARL</sequence>
<reference evidence="2" key="1">
    <citation type="submission" date="2020-02" db="EMBL/GenBank/DDBJ databases">
        <authorList>
            <person name="Meier V. D."/>
        </authorList>
    </citation>
    <scope>NUCLEOTIDE SEQUENCE</scope>
    <source>
        <strain evidence="2">AVDCRST_MAG69</strain>
    </source>
</reference>
<feature type="compositionally biased region" description="Basic residues" evidence="1">
    <location>
        <begin position="64"/>
        <end position="75"/>
    </location>
</feature>
<evidence type="ECO:0000256" key="1">
    <source>
        <dbReference type="SAM" id="MobiDB-lite"/>
    </source>
</evidence>
<dbReference type="EMBL" id="CADCVP010000242">
    <property type="protein sequence ID" value="CAA9507052.1"/>
    <property type="molecule type" value="Genomic_DNA"/>
</dbReference>
<feature type="compositionally biased region" description="Basic and acidic residues" evidence="1">
    <location>
        <begin position="1"/>
        <end position="11"/>
    </location>
</feature>
<feature type="compositionally biased region" description="Basic and acidic residues" evidence="1">
    <location>
        <begin position="76"/>
        <end position="85"/>
    </location>
</feature>
<feature type="non-terminal residue" evidence="2">
    <location>
        <position position="1"/>
    </location>
</feature>
<feature type="non-terminal residue" evidence="2">
    <location>
        <position position="130"/>
    </location>
</feature>
<name>A0A6J4SW07_9ACTN</name>
<accession>A0A6J4SW07</accession>
<protein>
    <submittedName>
        <fullName evidence="2">RidA/YER057c/UK114 superfamily protein</fullName>
    </submittedName>
</protein>
<organism evidence="2">
    <name type="scientific">uncultured Solirubrobacteraceae bacterium</name>
    <dbReference type="NCBI Taxonomy" id="1162706"/>
    <lineage>
        <taxon>Bacteria</taxon>
        <taxon>Bacillati</taxon>
        <taxon>Actinomycetota</taxon>
        <taxon>Thermoleophilia</taxon>
        <taxon>Solirubrobacterales</taxon>
        <taxon>Solirubrobacteraceae</taxon>
        <taxon>environmental samples</taxon>
    </lineage>
</organism>
<feature type="compositionally biased region" description="Low complexity" evidence="1">
    <location>
        <begin position="88"/>
        <end position="101"/>
    </location>
</feature>
<proteinExistence type="predicted"/>